<dbReference type="InterPro" id="IPR016032">
    <property type="entry name" value="Sig_transdc_resp-reg_C-effctor"/>
</dbReference>
<evidence type="ECO:0000259" key="3">
    <source>
        <dbReference type="PROSITE" id="PS51755"/>
    </source>
</evidence>
<evidence type="ECO:0000256" key="1">
    <source>
        <dbReference type="ARBA" id="ARBA00023125"/>
    </source>
</evidence>
<dbReference type="SMART" id="SM00862">
    <property type="entry name" value="Trans_reg_C"/>
    <property type="match status" value="1"/>
</dbReference>
<dbReference type="GO" id="GO:0004852">
    <property type="term" value="F:uroporphyrinogen-III synthase activity"/>
    <property type="evidence" value="ECO:0007669"/>
    <property type="project" value="InterPro"/>
</dbReference>
<dbReference type="CDD" id="cd06578">
    <property type="entry name" value="HemD"/>
    <property type="match status" value="1"/>
</dbReference>
<feature type="domain" description="OmpR/PhoB-type" evidence="3">
    <location>
        <begin position="265"/>
        <end position="358"/>
    </location>
</feature>
<dbReference type="CDD" id="cd00383">
    <property type="entry name" value="trans_reg_C"/>
    <property type="match status" value="1"/>
</dbReference>
<dbReference type="GO" id="GO:0000160">
    <property type="term" value="P:phosphorelay signal transduction system"/>
    <property type="evidence" value="ECO:0007669"/>
    <property type="project" value="InterPro"/>
</dbReference>
<dbReference type="PANTHER" id="PTHR40082:SF1">
    <property type="entry name" value="BLR5956 PROTEIN"/>
    <property type="match status" value="1"/>
</dbReference>
<dbReference type="SUPFAM" id="SSF69618">
    <property type="entry name" value="HemD-like"/>
    <property type="match status" value="1"/>
</dbReference>
<dbReference type="NCBIfam" id="NF005568">
    <property type="entry name" value="PRK07239.1"/>
    <property type="match status" value="1"/>
</dbReference>
<sequence length="363" mass="38545">MTTARRSQELIALLVSCGATVVHAPAIRIIPLIDDIELRRVTTLLVDNPPDVLIVTTGIGLRGWIEAAHGWHVADDLIAALASTRILARGPKERGAIGQAGLREQWSPESEASAEVLERLLTEGVAGLRIAVQLHGAAAEWEPNADICDPLTLAGAHVIKVPVYRWAAPADSRPMDQLIAMIIRGQLDAVSFTSAAAVASMLQRAEAIGSVTELVAALRDHVAAMCVGPVTSAPLRRLGVPTVHPERYRLGELARLISDEVPRRARQFSAGGHHFSVRAATVAVDGNIRTISPGAMALLRRLMANPGRVVSQDELLTVLPGGGADTHAVEAAMVRLRSALGAPRAIQTVVKRGYRLAIDAPTS</sequence>
<evidence type="ECO:0000313" key="4">
    <source>
        <dbReference type="EMBL" id="VTP03933.1"/>
    </source>
</evidence>
<organism evidence="4">
    <name type="scientific">Mycobacterium riyadhense</name>
    <dbReference type="NCBI Taxonomy" id="486698"/>
    <lineage>
        <taxon>Bacteria</taxon>
        <taxon>Bacillati</taxon>
        <taxon>Actinomycetota</taxon>
        <taxon>Actinomycetes</taxon>
        <taxon>Mycobacteriales</taxon>
        <taxon>Mycobacteriaceae</taxon>
        <taxon>Mycobacterium</taxon>
    </lineage>
</organism>
<dbReference type="Pfam" id="PF02602">
    <property type="entry name" value="HEM4"/>
    <property type="match status" value="1"/>
</dbReference>
<dbReference type="InterPro" id="IPR003754">
    <property type="entry name" value="4pyrrol_synth_uPrphyn_synth"/>
</dbReference>
<reference evidence="4" key="1">
    <citation type="submission" date="2019-05" db="EMBL/GenBank/DDBJ databases">
        <authorList>
            <person name="Naeem R."/>
            <person name="Antony C."/>
            <person name="Guan Q."/>
        </authorList>
    </citation>
    <scope>NUCLEOTIDE SEQUENCE</scope>
    <source>
        <strain evidence="4">2</strain>
    </source>
</reference>
<dbReference type="SUPFAM" id="SSF46894">
    <property type="entry name" value="C-terminal effector domain of the bipartite response regulators"/>
    <property type="match status" value="1"/>
</dbReference>
<dbReference type="Gene3D" id="3.40.50.10090">
    <property type="match status" value="2"/>
</dbReference>
<dbReference type="Gene3D" id="1.10.10.10">
    <property type="entry name" value="Winged helix-like DNA-binding domain superfamily/Winged helix DNA-binding domain"/>
    <property type="match status" value="1"/>
</dbReference>
<dbReference type="AlphaFoldDB" id="A0A653F2T0"/>
<dbReference type="Pfam" id="PF00486">
    <property type="entry name" value="Trans_reg_C"/>
    <property type="match status" value="1"/>
</dbReference>
<dbReference type="EMBL" id="LR589178">
    <property type="protein sequence ID" value="VTP03933.1"/>
    <property type="molecule type" value="Genomic_DNA"/>
</dbReference>
<dbReference type="GO" id="GO:0006780">
    <property type="term" value="P:uroporphyrinogen III biosynthetic process"/>
    <property type="evidence" value="ECO:0007669"/>
    <property type="project" value="InterPro"/>
</dbReference>
<gene>
    <name evidence="4" type="ORF">BIN_B_05315</name>
</gene>
<dbReference type="GO" id="GO:0003677">
    <property type="term" value="F:DNA binding"/>
    <property type="evidence" value="ECO:0007669"/>
    <property type="project" value="UniProtKB-UniRule"/>
</dbReference>
<keyword evidence="1 2" id="KW-0238">DNA-binding</keyword>
<dbReference type="InterPro" id="IPR036108">
    <property type="entry name" value="4pyrrol_syn_uPrphyn_synt_sf"/>
</dbReference>
<dbReference type="GO" id="GO:0006355">
    <property type="term" value="P:regulation of DNA-templated transcription"/>
    <property type="evidence" value="ECO:0007669"/>
    <property type="project" value="InterPro"/>
</dbReference>
<dbReference type="InterPro" id="IPR036388">
    <property type="entry name" value="WH-like_DNA-bd_sf"/>
</dbReference>
<name>A0A653F2T0_9MYCO</name>
<evidence type="ECO:0000256" key="2">
    <source>
        <dbReference type="PROSITE-ProRule" id="PRU01091"/>
    </source>
</evidence>
<dbReference type="PROSITE" id="PS51755">
    <property type="entry name" value="OMPR_PHOB"/>
    <property type="match status" value="1"/>
</dbReference>
<proteinExistence type="predicted"/>
<protein>
    <submittedName>
        <fullName evidence="4">Bifunctional uroporphyrinogen-III synthetase/response regulator domain protein</fullName>
    </submittedName>
</protein>
<dbReference type="InterPro" id="IPR001867">
    <property type="entry name" value="OmpR/PhoB-type_DNA-bd"/>
</dbReference>
<accession>A0A653F2T0</accession>
<feature type="DNA-binding region" description="OmpR/PhoB-type" evidence="2">
    <location>
        <begin position="265"/>
        <end position="358"/>
    </location>
</feature>
<dbReference type="InterPro" id="IPR039793">
    <property type="entry name" value="UROS/Hem4"/>
</dbReference>
<dbReference type="PANTHER" id="PTHR40082">
    <property type="entry name" value="BLR5956 PROTEIN"/>
    <property type="match status" value="1"/>
</dbReference>